<feature type="DNA-binding region" description="OmpR/PhoB-type" evidence="7">
    <location>
        <begin position="133"/>
        <end position="232"/>
    </location>
</feature>
<reference evidence="10 11" key="1">
    <citation type="submission" date="2021-01" db="EMBL/GenBank/DDBJ databases">
        <title>Tumebacillus sp. strain ITR2 16S ribosomal RNA gene Genome sequencing and assembly.</title>
        <authorList>
            <person name="Kang M."/>
        </authorList>
    </citation>
    <scope>NUCLEOTIDE SEQUENCE [LARGE SCALE GENOMIC DNA]</scope>
    <source>
        <strain evidence="10 11">ITR2</strain>
    </source>
</reference>
<dbReference type="Gene3D" id="3.40.50.2300">
    <property type="match status" value="1"/>
</dbReference>
<dbReference type="Proteomes" id="UP000602284">
    <property type="component" value="Unassembled WGS sequence"/>
</dbReference>
<feature type="domain" description="Response regulatory" evidence="8">
    <location>
        <begin position="7"/>
        <end position="120"/>
    </location>
</feature>
<evidence type="ECO:0000313" key="11">
    <source>
        <dbReference type="Proteomes" id="UP000602284"/>
    </source>
</evidence>
<keyword evidence="2" id="KW-0902">Two-component regulatory system</keyword>
<dbReference type="InterPro" id="IPR001789">
    <property type="entry name" value="Sig_transdc_resp-reg_receiver"/>
</dbReference>
<evidence type="ECO:0000313" key="10">
    <source>
        <dbReference type="EMBL" id="MBL0385584.1"/>
    </source>
</evidence>
<feature type="modified residue" description="4-aspartylphosphate" evidence="6">
    <location>
        <position position="56"/>
    </location>
</feature>
<keyword evidence="1 6" id="KW-0597">Phosphoprotein</keyword>
<evidence type="ECO:0000256" key="7">
    <source>
        <dbReference type="PROSITE-ProRule" id="PRU01091"/>
    </source>
</evidence>
<dbReference type="InterPro" id="IPR011006">
    <property type="entry name" value="CheY-like_superfamily"/>
</dbReference>
<dbReference type="PROSITE" id="PS51755">
    <property type="entry name" value="OMPR_PHOB"/>
    <property type="match status" value="1"/>
</dbReference>
<dbReference type="CDD" id="cd17574">
    <property type="entry name" value="REC_OmpR"/>
    <property type="match status" value="1"/>
</dbReference>
<dbReference type="SUPFAM" id="SSF52172">
    <property type="entry name" value="CheY-like"/>
    <property type="match status" value="1"/>
</dbReference>
<evidence type="ECO:0000256" key="2">
    <source>
        <dbReference type="ARBA" id="ARBA00023012"/>
    </source>
</evidence>
<name>A0ABS1J5N0_9BACL</name>
<organism evidence="10 11">
    <name type="scientific">Tumebacillus amylolyticus</name>
    <dbReference type="NCBI Taxonomy" id="2801339"/>
    <lineage>
        <taxon>Bacteria</taxon>
        <taxon>Bacillati</taxon>
        <taxon>Bacillota</taxon>
        <taxon>Bacilli</taxon>
        <taxon>Bacillales</taxon>
        <taxon>Alicyclobacillaceae</taxon>
        <taxon>Tumebacillus</taxon>
    </lineage>
</organism>
<dbReference type="PROSITE" id="PS50110">
    <property type="entry name" value="RESPONSE_REGULATORY"/>
    <property type="match status" value="1"/>
</dbReference>
<dbReference type="RefSeq" id="WP_201630948.1">
    <property type="nucleotide sequence ID" value="NZ_JAEQNB010000001.1"/>
</dbReference>
<dbReference type="InterPro" id="IPR039420">
    <property type="entry name" value="WalR-like"/>
</dbReference>
<evidence type="ECO:0000256" key="5">
    <source>
        <dbReference type="ARBA" id="ARBA00023163"/>
    </source>
</evidence>
<dbReference type="EMBL" id="JAEQNB010000001">
    <property type="protein sequence ID" value="MBL0385584.1"/>
    <property type="molecule type" value="Genomic_DNA"/>
</dbReference>
<evidence type="ECO:0000256" key="3">
    <source>
        <dbReference type="ARBA" id="ARBA00023015"/>
    </source>
</evidence>
<dbReference type="SUPFAM" id="SSF46894">
    <property type="entry name" value="C-terminal effector domain of the bipartite response regulators"/>
    <property type="match status" value="1"/>
</dbReference>
<evidence type="ECO:0000259" key="8">
    <source>
        <dbReference type="PROSITE" id="PS50110"/>
    </source>
</evidence>
<proteinExistence type="predicted"/>
<dbReference type="InterPro" id="IPR036388">
    <property type="entry name" value="WH-like_DNA-bd_sf"/>
</dbReference>
<keyword evidence="4 7" id="KW-0238">DNA-binding</keyword>
<dbReference type="SMART" id="SM00448">
    <property type="entry name" value="REC"/>
    <property type="match status" value="1"/>
</dbReference>
<evidence type="ECO:0000256" key="6">
    <source>
        <dbReference type="PROSITE-ProRule" id="PRU00169"/>
    </source>
</evidence>
<dbReference type="Pfam" id="PF00486">
    <property type="entry name" value="Trans_reg_C"/>
    <property type="match status" value="1"/>
</dbReference>
<keyword evidence="3" id="KW-0805">Transcription regulation</keyword>
<gene>
    <name evidence="10" type="ORF">JJB07_02880</name>
</gene>
<comment type="caution">
    <text evidence="10">The sequence shown here is derived from an EMBL/GenBank/DDBJ whole genome shotgun (WGS) entry which is preliminary data.</text>
</comment>
<keyword evidence="5" id="KW-0804">Transcription</keyword>
<dbReference type="Pfam" id="PF00072">
    <property type="entry name" value="Response_reg"/>
    <property type="match status" value="1"/>
</dbReference>
<dbReference type="CDD" id="cd00383">
    <property type="entry name" value="trans_reg_C"/>
    <property type="match status" value="1"/>
</dbReference>
<dbReference type="InterPro" id="IPR001867">
    <property type="entry name" value="OmpR/PhoB-type_DNA-bd"/>
</dbReference>
<dbReference type="Gene3D" id="6.10.250.690">
    <property type="match status" value="1"/>
</dbReference>
<accession>A0ABS1J5N0</accession>
<dbReference type="PANTHER" id="PTHR48111:SF1">
    <property type="entry name" value="TWO-COMPONENT RESPONSE REGULATOR ORR33"/>
    <property type="match status" value="1"/>
</dbReference>
<dbReference type="PANTHER" id="PTHR48111">
    <property type="entry name" value="REGULATOR OF RPOS"/>
    <property type="match status" value="1"/>
</dbReference>
<feature type="domain" description="OmpR/PhoB-type" evidence="9">
    <location>
        <begin position="133"/>
        <end position="232"/>
    </location>
</feature>
<dbReference type="SMART" id="SM00862">
    <property type="entry name" value="Trans_reg_C"/>
    <property type="match status" value="1"/>
</dbReference>
<keyword evidence="11" id="KW-1185">Reference proteome</keyword>
<evidence type="ECO:0000256" key="1">
    <source>
        <dbReference type="ARBA" id="ARBA00022553"/>
    </source>
</evidence>
<evidence type="ECO:0000259" key="9">
    <source>
        <dbReference type="PROSITE" id="PS51755"/>
    </source>
</evidence>
<dbReference type="Gene3D" id="1.10.10.10">
    <property type="entry name" value="Winged helix-like DNA-binding domain superfamily/Winged helix DNA-binding domain"/>
    <property type="match status" value="1"/>
</dbReference>
<sequence length="237" mass="27101">MFQRNATILVVDDERQMRALIRSALETEGREIIEAASGEEALSLVHRTHFDLIILDIMMPGSDGWEVCSRVREHCNVPILFLSARNETRDKVRGLRIGADDYLTKPFDLEELAARVHALLRRSVAESIDSADNEEIHLHELTILQESREVKVDGRQVAFTPKEFDLLMLLSRNPKKAFTRDNLLQQVWGLDFHGDIRTVDQHVKNIREKLKRGGCTFNPIKTVWGIGYQMQGKDGLS</sequence>
<dbReference type="InterPro" id="IPR016032">
    <property type="entry name" value="Sig_transdc_resp-reg_C-effctor"/>
</dbReference>
<evidence type="ECO:0000256" key="4">
    <source>
        <dbReference type="ARBA" id="ARBA00023125"/>
    </source>
</evidence>
<protein>
    <submittedName>
        <fullName evidence="10">Response regulator transcription factor</fullName>
    </submittedName>
</protein>